<evidence type="ECO:0000313" key="2">
    <source>
        <dbReference type="EMBL" id="ADO70857.1"/>
    </source>
</evidence>
<evidence type="ECO:0000313" key="3">
    <source>
        <dbReference type="Proteomes" id="UP000001351"/>
    </source>
</evidence>
<organism evidence="2 3">
    <name type="scientific">Stigmatella aurantiaca (strain DW4/3-1)</name>
    <dbReference type="NCBI Taxonomy" id="378806"/>
    <lineage>
        <taxon>Bacteria</taxon>
        <taxon>Pseudomonadati</taxon>
        <taxon>Myxococcota</taxon>
        <taxon>Myxococcia</taxon>
        <taxon>Myxococcales</taxon>
        <taxon>Cystobacterineae</taxon>
        <taxon>Archangiaceae</taxon>
        <taxon>Stigmatella</taxon>
    </lineage>
</organism>
<protein>
    <submittedName>
        <fullName evidence="2">Uncharacterized protein</fullName>
    </submittedName>
</protein>
<evidence type="ECO:0000256" key="1">
    <source>
        <dbReference type="SAM" id="MobiDB-lite"/>
    </source>
</evidence>
<dbReference type="EMBL" id="CP002271">
    <property type="protein sequence ID" value="ADO70857.1"/>
    <property type="molecule type" value="Genomic_DNA"/>
</dbReference>
<reference evidence="2 3" key="1">
    <citation type="journal article" date="2011" name="Mol. Biol. Evol.">
        <title>Comparative genomic analysis of fruiting body formation in Myxococcales.</title>
        <authorList>
            <person name="Huntley S."/>
            <person name="Hamann N."/>
            <person name="Wegener-Feldbrugge S."/>
            <person name="Treuner-Lange A."/>
            <person name="Kube M."/>
            <person name="Reinhardt R."/>
            <person name="Klages S."/>
            <person name="Muller R."/>
            <person name="Ronning C.M."/>
            <person name="Nierman W.C."/>
            <person name="Sogaard-Andersen L."/>
        </authorList>
    </citation>
    <scope>NUCLEOTIDE SEQUENCE [LARGE SCALE GENOMIC DNA]</scope>
    <source>
        <strain evidence="2 3">DW4/3-1</strain>
    </source>
</reference>
<gene>
    <name evidence="2" type="ordered locus">STAUR_3065</name>
</gene>
<proteinExistence type="predicted"/>
<keyword evidence="3" id="KW-1185">Reference proteome</keyword>
<dbReference type="Proteomes" id="UP000001351">
    <property type="component" value="Chromosome"/>
</dbReference>
<feature type="compositionally biased region" description="Polar residues" evidence="1">
    <location>
        <begin position="1"/>
        <end position="23"/>
    </location>
</feature>
<dbReference type="KEGG" id="sur:STAUR_3065"/>
<dbReference type="AlphaFoldDB" id="E3FTQ5"/>
<dbReference type="HOGENOM" id="CLU_522644_0_0_7"/>
<feature type="compositionally biased region" description="Polar residues" evidence="1">
    <location>
        <begin position="31"/>
        <end position="44"/>
    </location>
</feature>
<accession>E3FTQ5</accession>
<sequence length="521" mass="56443">MTRINQPSPAVIKSSTTAAQTVKTPVAAQAQVPTRTARQATTRDGFQKAAATPMVLNPEFRAAVAEVLPGGEPSTGNTVTQQQAEAAVRDAFKQQFNGQREPNADQLAAWTARAKEVAEKNGSEFLSERLFSELNASVSKGSTYPTGDKVSTNTPAQHILEAAVKDAFKQQFNGQREPNADQLAAWTARAKEVAEKNGSEFLSERLFSELNASVSKGSTYPTGDKVSTNTPAQHILEAAVKDAFKQQFNGQREPNADQLAAWTARAKEVAEKNGSEFLSERLFSELNASVSKGSTYPTGDKVSTNTPAQHILEAAVKDAFKQQFNGQREPNADQLAAWTARAKEVAEKNGSEFLSERLFSELNASVSKGSTYPTGDKVSTNTPAQHILEAAVKDAFKQQFNGQREPNADQLAAWTARAKEVAEKNGSEFLSERLFSELNASVSKGSTYPTGDKVSTNTPAQHILEAAVKDAFKQQFNGKREPTANELAKWSARAKDMAAQFGSEFLAERIFSELNKAVSKK</sequence>
<name>E3FTQ5_STIAD</name>
<feature type="region of interest" description="Disordered" evidence="1">
    <location>
        <begin position="1"/>
        <end position="46"/>
    </location>
</feature>